<organism evidence="1 2">
    <name type="scientific">Allacma fusca</name>
    <dbReference type="NCBI Taxonomy" id="39272"/>
    <lineage>
        <taxon>Eukaryota</taxon>
        <taxon>Metazoa</taxon>
        <taxon>Ecdysozoa</taxon>
        <taxon>Arthropoda</taxon>
        <taxon>Hexapoda</taxon>
        <taxon>Collembola</taxon>
        <taxon>Symphypleona</taxon>
        <taxon>Sminthuridae</taxon>
        <taxon>Allacma</taxon>
    </lineage>
</organism>
<gene>
    <name evidence="1" type="ORF">AFUS01_LOCUS5080</name>
</gene>
<evidence type="ECO:0000313" key="2">
    <source>
        <dbReference type="Proteomes" id="UP000708208"/>
    </source>
</evidence>
<dbReference type="EMBL" id="CAJVCH010032149">
    <property type="protein sequence ID" value="CAG7711142.1"/>
    <property type="molecule type" value="Genomic_DNA"/>
</dbReference>
<comment type="caution">
    <text evidence="1">The sequence shown here is derived from an EMBL/GenBank/DDBJ whole genome shotgun (WGS) entry which is preliminary data.</text>
</comment>
<proteinExistence type="predicted"/>
<name>A0A8J2J8I4_9HEXA</name>
<dbReference type="AlphaFoldDB" id="A0A8J2J8I4"/>
<protein>
    <submittedName>
        <fullName evidence="1">Uncharacterized protein</fullName>
    </submittedName>
</protein>
<accession>A0A8J2J8I4</accession>
<reference evidence="1" key="1">
    <citation type="submission" date="2021-06" db="EMBL/GenBank/DDBJ databases">
        <authorList>
            <person name="Hodson N. C."/>
            <person name="Mongue J. A."/>
            <person name="Jaron S. K."/>
        </authorList>
    </citation>
    <scope>NUCLEOTIDE SEQUENCE</scope>
</reference>
<sequence length="70" mass="7954">MVTSTQFRISISFAKKGKTSLKLIYVSLFIIQGQLQTARVVDVKVNQTREVQVISSTTVHFSMLWKVSCF</sequence>
<dbReference type="Proteomes" id="UP000708208">
    <property type="component" value="Unassembled WGS sequence"/>
</dbReference>
<keyword evidence="2" id="KW-1185">Reference proteome</keyword>
<evidence type="ECO:0000313" key="1">
    <source>
        <dbReference type="EMBL" id="CAG7711142.1"/>
    </source>
</evidence>